<organism evidence="10 11">
    <name type="scientific">Hyalella azteca</name>
    <name type="common">Amphipod</name>
    <dbReference type="NCBI Taxonomy" id="294128"/>
    <lineage>
        <taxon>Eukaryota</taxon>
        <taxon>Metazoa</taxon>
        <taxon>Ecdysozoa</taxon>
        <taxon>Arthropoda</taxon>
        <taxon>Crustacea</taxon>
        <taxon>Multicrustacea</taxon>
        <taxon>Malacostraca</taxon>
        <taxon>Eumalacostraca</taxon>
        <taxon>Peracarida</taxon>
        <taxon>Amphipoda</taxon>
        <taxon>Senticaudata</taxon>
        <taxon>Talitrida</taxon>
        <taxon>Talitroidea</taxon>
        <taxon>Hyalellidae</taxon>
        <taxon>Hyalella</taxon>
    </lineage>
</organism>
<comment type="similarity">
    <text evidence="2 8">Belongs to the glycosyltransferase 92 family.</text>
</comment>
<dbReference type="GO" id="GO:0005737">
    <property type="term" value="C:cytoplasm"/>
    <property type="evidence" value="ECO:0007669"/>
    <property type="project" value="TreeGrafter"/>
</dbReference>
<evidence type="ECO:0000256" key="1">
    <source>
        <dbReference type="ARBA" id="ARBA00004167"/>
    </source>
</evidence>
<name>A0A8B7PEH1_HYAAZ</name>
<evidence type="ECO:0000313" key="10">
    <source>
        <dbReference type="Proteomes" id="UP000694843"/>
    </source>
</evidence>
<dbReference type="EC" id="2.4.1.-" evidence="8"/>
<dbReference type="OrthoDB" id="6369239at2759"/>
<gene>
    <name evidence="11" type="primary">LOC108680144</name>
</gene>
<keyword evidence="7 8" id="KW-0472">Membrane</keyword>
<keyword evidence="3 8" id="KW-0328">Glycosyltransferase</keyword>
<evidence type="ECO:0000256" key="8">
    <source>
        <dbReference type="RuleBase" id="RU366017"/>
    </source>
</evidence>
<dbReference type="InterPro" id="IPR008166">
    <property type="entry name" value="Glyco_transf_92"/>
</dbReference>
<dbReference type="PANTHER" id="PTHR21461:SF69">
    <property type="entry name" value="GLYCOSYLTRANSFERASE FAMILY 92 PROTEIN"/>
    <property type="match status" value="1"/>
</dbReference>
<keyword evidence="10" id="KW-1185">Reference proteome</keyword>
<feature type="transmembrane region" description="Helical" evidence="8">
    <location>
        <begin position="12"/>
        <end position="34"/>
    </location>
</feature>
<dbReference type="GO" id="GO:0016020">
    <property type="term" value="C:membrane"/>
    <property type="evidence" value="ECO:0007669"/>
    <property type="project" value="UniProtKB-SubCell"/>
</dbReference>
<dbReference type="RefSeq" id="XP_018024405.1">
    <property type="nucleotide sequence ID" value="XM_018168916.2"/>
</dbReference>
<keyword evidence="4 8" id="KW-0808">Transferase</keyword>
<feature type="region of interest" description="Disordered" evidence="9">
    <location>
        <begin position="241"/>
        <end position="271"/>
    </location>
</feature>
<keyword evidence="6 8" id="KW-1133">Transmembrane helix</keyword>
<evidence type="ECO:0000313" key="11">
    <source>
        <dbReference type="RefSeq" id="XP_018024405.1"/>
    </source>
</evidence>
<dbReference type="GO" id="GO:0016757">
    <property type="term" value="F:glycosyltransferase activity"/>
    <property type="evidence" value="ECO:0007669"/>
    <property type="project" value="UniProtKB-UniRule"/>
</dbReference>
<dbReference type="AlphaFoldDB" id="A0A8B7PEH1"/>
<keyword evidence="5 8" id="KW-0812">Transmembrane</keyword>
<evidence type="ECO:0000256" key="3">
    <source>
        <dbReference type="ARBA" id="ARBA00022676"/>
    </source>
</evidence>
<evidence type="ECO:0000256" key="5">
    <source>
        <dbReference type="ARBA" id="ARBA00022692"/>
    </source>
</evidence>
<sequence length="528" mass="60208">MILILKSNYSMMVKICFYVLPFIVLVTIAHYIFYSSTQFFISNVSPLKQCPCPILEADPASFFAKDELSRKDPKGLGSSYESLAAHHPNAPLRLLNSSFPRCSLMPEFMKIHWTASVWQHFKDASGKKFLLYSAIYENRTKTEPPGGVVRVVTLLQKEYFDSFELPWCLLWYNHATQPYISRVIRAEYIDWQWESSDRLLSYMLTCPALQHAAAPWGASVVSQPCTPAQNLLSVVSRETDQTSGGYKHGRSAGSHSSNQLISGSNGRPQRERLASGDEFEVGVCGPALFYYQEDFSVRLVEWLELLRALGTSQVFLYVTRVHPNIEKVLRYYEQKGFVHTTDFHYPPPYVDEPLLRRTKDWPIPPPSYWFRWQYFPSDLPPSHEHASSQVEGYTLVSPSGDMRQAHDYKERQGDVPAYLHMLYHDQKLINDPDEKHYNFKSLYDMADTTAAFSHRSVACASGPCSQSQQIDLSVAYVGHFSGQCGERCMRDPHATATETALHKFRDNVAPRVIDVLKKLSLIPPSPHP</sequence>
<dbReference type="KEGG" id="hazt:108680144"/>
<evidence type="ECO:0000256" key="4">
    <source>
        <dbReference type="ARBA" id="ARBA00022679"/>
    </source>
</evidence>
<comment type="subcellular location">
    <subcellularLocation>
        <location evidence="1">Membrane</location>
        <topology evidence="1">Single-pass membrane protein</topology>
    </subcellularLocation>
</comment>
<evidence type="ECO:0000256" key="2">
    <source>
        <dbReference type="ARBA" id="ARBA00007647"/>
    </source>
</evidence>
<evidence type="ECO:0000256" key="7">
    <source>
        <dbReference type="ARBA" id="ARBA00023136"/>
    </source>
</evidence>
<evidence type="ECO:0000256" key="6">
    <source>
        <dbReference type="ARBA" id="ARBA00022989"/>
    </source>
</evidence>
<evidence type="ECO:0000256" key="9">
    <source>
        <dbReference type="SAM" id="MobiDB-lite"/>
    </source>
</evidence>
<protein>
    <recommendedName>
        <fullName evidence="8">Glycosyltransferase family 92 protein</fullName>
        <ecNumber evidence="8">2.4.1.-</ecNumber>
    </recommendedName>
</protein>
<dbReference type="PANTHER" id="PTHR21461">
    <property type="entry name" value="GLYCOSYLTRANSFERASE FAMILY 92 PROTEIN"/>
    <property type="match status" value="1"/>
</dbReference>
<feature type="compositionally biased region" description="Polar residues" evidence="9">
    <location>
        <begin position="253"/>
        <end position="267"/>
    </location>
</feature>
<reference evidence="11" key="1">
    <citation type="submission" date="2025-08" db="UniProtKB">
        <authorList>
            <consortium name="RefSeq"/>
        </authorList>
    </citation>
    <scope>IDENTIFICATION</scope>
    <source>
        <tissue evidence="11">Whole organism</tissue>
    </source>
</reference>
<proteinExistence type="inferred from homology"/>
<dbReference type="Proteomes" id="UP000694843">
    <property type="component" value="Unplaced"/>
</dbReference>
<dbReference type="Pfam" id="PF01697">
    <property type="entry name" value="Glyco_transf_92"/>
    <property type="match status" value="1"/>
</dbReference>
<dbReference type="GeneID" id="108680144"/>
<accession>A0A8B7PEH1</accession>